<feature type="compositionally biased region" description="Basic and acidic residues" evidence="1">
    <location>
        <begin position="168"/>
        <end position="181"/>
    </location>
</feature>
<dbReference type="AlphaFoldDB" id="A0AAV0YWT0"/>
<evidence type="ECO:0000313" key="2">
    <source>
        <dbReference type="EMBL" id="CAI8590634.1"/>
    </source>
</evidence>
<sequence length="192" mass="22251">MTPTPPSMGELSATITQLLKSQQLFQANLSANIHNLTSKFHDLRSHIPPSDFTSPFTYQPHPNSPTPYPWWYSLTPFPQYHPPKPHDSSQDPISTTKETNTVDLQHKVNTGGELFTNSDSVTGIFQEETLNMSQLQNRVMDPMQILEACVVGPKTLEQQQQFQWNFREDTEKRRRDKDITNSKRCHYRRSHR</sequence>
<reference evidence="3 4" key="1">
    <citation type="submission" date="2023-01" db="EMBL/GenBank/DDBJ databases">
        <authorList>
            <person name="Kreplak J."/>
        </authorList>
    </citation>
    <scope>NUCLEOTIDE SEQUENCE [LARGE SCALE GENOMIC DNA]</scope>
</reference>
<protein>
    <submittedName>
        <fullName evidence="3">Uncharacterized protein</fullName>
    </submittedName>
</protein>
<evidence type="ECO:0000256" key="1">
    <source>
        <dbReference type="SAM" id="MobiDB-lite"/>
    </source>
</evidence>
<name>A0AAV0YWT0_VICFA</name>
<dbReference type="EMBL" id="OX451736">
    <property type="protein sequence ID" value="CAI8590634.1"/>
    <property type="molecule type" value="Genomic_DNA"/>
</dbReference>
<accession>A0AAV0YWT0</accession>
<evidence type="ECO:0000313" key="4">
    <source>
        <dbReference type="Proteomes" id="UP001157006"/>
    </source>
</evidence>
<feature type="region of interest" description="Disordered" evidence="1">
    <location>
        <begin position="168"/>
        <end position="192"/>
    </location>
</feature>
<dbReference type="Proteomes" id="UP001157006">
    <property type="component" value="Chromosome 1L"/>
</dbReference>
<proteinExistence type="predicted"/>
<dbReference type="EMBL" id="OX451736">
    <property type="protein sequence ID" value="CAI8590635.1"/>
    <property type="molecule type" value="Genomic_DNA"/>
</dbReference>
<evidence type="ECO:0000313" key="3">
    <source>
        <dbReference type="EMBL" id="CAI8590635.1"/>
    </source>
</evidence>
<feature type="compositionally biased region" description="Basic residues" evidence="1">
    <location>
        <begin position="183"/>
        <end position="192"/>
    </location>
</feature>
<organism evidence="3 4">
    <name type="scientific">Vicia faba</name>
    <name type="common">Broad bean</name>
    <name type="synonym">Faba vulgaris</name>
    <dbReference type="NCBI Taxonomy" id="3906"/>
    <lineage>
        <taxon>Eukaryota</taxon>
        <taxon>Viridiplantae</taxon>
        <taxon>Streptophyta</taxon>
        <taxon>Embryophyta</taxon>
        <taxon>Tracheophyta</taxon>
        <taxon>Spermatophyta</taxon>
        <taxon>Magnoliopsida</taxon>
        <taxon>eudicotyledons</taxon>
        <taxon>Gunneridae</taxon>
        <taxon>Pentapetalae</taxon>
        <taxon>rosids</taxon>
        <taxon>fabids</taxon>
        <taxon>Fabales</taxon>
        <taxon>Fabaceae</taxon>
        <taxon>Papilionoideae</taxon>
        <taxon>50 kb inversion clade</taxon>
        <taxon>NPAAA clade</taxon>
        <taxon>Hologalegina</taxon>
        <taxon>IRL clade</taxon>
        <taxon>Fabeae</taxon>
        <taxon>Vicia</taxon>
    </lineage>
</organism>
<keyword evidence="4" id="KW-1185">Reference proteome</keyword>
<gene>
    <name evidence="2" type="ORF">VFH_I450240</name>
    <name evidence="3" type="ORF">VFH_I450280</name>
</gene>